<sequence length="338" mass="38601">MKLSNNLLKAVPFSQLAAGGKELVIRCPYCGHTSSKGKRHMYISVSDDKPIMYNCFKCEAKGIANKNFLNDIGLRDTNLIAQIESHNRTINRNSNSVLYGESRRQYQSVFSTDSALVRLSDFTDKLNYVRMRLGNNLPDSYLLSCRLVFDISPFFGSIRKIFRATDEDLLRIQKDYVGFLSTNGTALILRCIRQVDSKFRYIIVKLYEENFTKIYSMPTSVNIMEQAPEVHITEGQFDILSVYFNMKQMSNGIYLAASGNKYLAALSYIISKGVIDMNLNLYFDNDDAGSISEKQMLSFIKGNARLFERSSITFHKNIKDKDFGVPLNMIEDKITRIK</sequence>
<protein>
    <submittedName>
        <fullName evidence="1">Transcription factor S-II (TFIIS)</fullName>
    </submittedName>
</protein>
<organism evidence="1">
    <name type="scientific">Myoviridae sp. ctYA416</name>
    <dbReference type="NCBI Taxonomy" id="2825125"/>
    <lineage>
        <taxon>Viruses</taxon>
        <taxon>Duplodnaviria</taxon>
        <taxon>Heunggongvirae</taxon>
        <taxon>Uroviricota</taxon>
        <taxon>Caudoviricetes</taxon>
    </lineage>
</organism>
<evidence type="ECO:0000313" key="1">
    <source>
        <dbReference type="EMBL" id="DAF97880.1"/>
    </source>
</evidence>
<reference evidence="1" key="1">
    <citation type="journal article" date="2021" name="Proc. Natl. Acad. Sci. U.S.A.">
        <title>A Catalog of Tens of Thousands of Viruses from Human Metagenomes Reveals Hidden Associations with Chronic Diseases.</title>
        <authorList>
            <person name="Tisza M.J."/>
            <person name="Buck C.B."/>
        </authorList>
    </citation>
    <scope>NUCLEOTIDE SEQUENCE</scope>
    <source>
        <strain evidence="1">CtYA416</strain>
    </source>
</reference>
<name>A0A8S5UTQ9_9CAUD</name>
<proteinExistence type="predicted"/>
<dbReference type="EMBL" id="BK016136">
    <property type="protein sequence ID" value="DAF97880.1"/>
    <property type="molecule type" value="Genomic_DNA"/>
</dbReference>
<accession>A0A8S5UTQ9</accession>